<evidence type="ECO:0000256" key="7">
    <source>
        <dbReference type="ARBA" id="ARBA00023284"/>
    </source>
</evidence>
<dbReference type="PIRSF" id="PIRSF000350">
    <property type="entry name" value="Mercury_reductase_MerA"/>
    <property type="match status" value="1"/>
</dbReference>
<keyword evidence="4 8" id="KW-0274">FAD</keyword>
<accession>A0ABV6CT69</accession>
<evidence type="ECO:0000256" key="5">
    <source>
        <dbReference type="ARBA" id="ARBA00023002"/>
    </source>
</evidence>
<sequence>MSFDYDLFVIGGGSGGVRAARIAAGDHGAKVGLAEESRMGGTCVIRGCVPKKLMIFASQAGLMAEEMRGYGWADAQAGAFDWEIFREKMDAELTRLELIYRAGLNRAGVEVHDQRARLVGHHEIELADGTRKTSRHILIAAGGRPTKIGIPGEELGIVSDDFFLMEKLPRRVLLIGGGFIACEFASILAGLGVEAVQVYRGDAVLRGFDREARDMATLQLSHVGVDLRLGLTPTRLDKAGDGIEVSFDDGSSDRFDAVLFATGRTPYTGGLGLENTEVRLKPNGAIEVDDWSQTCVPSIFAVGDVTDRVNLTPVAIREGHAFADTMFGAKPRKVDHSVVASAVYLRPHELGTVGLTEEEARARGPVDVYSTVFRPMRSMFAGSDARVMMKLLVDPATDKVLGCHIFGPEAGEMIQLAAIPITMGATKAQFDATIAVHPTAAEELVTMRAPSRRHDAPHG</sequence>
<dbReference type="PANTHER" id="PTHR42737">
    <property type="entry name" value="GLUTATHIONE REDUCTASE"/>
    <property type="match status" value="1"/>
</dbReference>
<keyword evidence="12" id="KW-1185">Reference proteome</keyword>
<gene>
    <name evidence="11" type="primary">gorA</name>
    <name evidence="11" type="ORF">ACFFIZ_18240</name>
</gene>
<name>A0ABV6CT69_9RHOB</name>
<dbReference type="Gene3D" id="3.30.390.30">
    <property type="match status" value="1"/>
</dbReference>
<organism evidence="11 12">
    <name type="scientific">Paracoccus rhizosphaerae</name>
    <dbReference type="NCBI Taxonomy" id="1133347"/>
    <lineage>
        <taxon>Bacteria</taxon>
        <taxon>Pseudomonadati</taxon>
        <taxon>Pseudomonadota</taxon>
        <taxon>Alphaproteobacteria</taxon>
        <taxon>Rhodobacterales</taxon>
        <taxon>Paracoccaceae</taxon>
        <taxon>Paracoccus</taxon>
    </lineage>
</organism>
<dbReference type="SUPFAM" id="SSF55424">
    <property type="entry name" value="FAD/NAD-linked reductases, dimerisation (C-terminal) domain"/>
    <property type="match status" value="1"/>
</dbReference>
<keyword evidence="6" id="KW-1015">Disulfide bond</keyword>
<dbReference type="InterPro" id="IPR001100">
    <property type="entry name" value="Pyr_nuc-diS_OxRdtase"/>
</dbReference>
<reference evidence="11 12" key="1">
    <citation type="submission" date="2024-09" db="EMBL/GenBank/DDBJ databases">
        <authorList>
            <person name="Sun Q."/>
            <person name="Mori K."/>
        </authorList>
    </citation>
    <scope>NUCLEOTIDE SEQUENCE [LARGE SCALE GENOMIC DNA]</scope>
    <source>
        <strain evidence="11 12">CCM 7904</strain>
    </source>
</reference>
<evidence type="ECO:0000256" key="8">
    <source>
        <dbReference type="RuleBase" id="RU003691"/>
    </source>
</evidence>
<dbReference type="PROSITE" id="PS00076">
    <property type="entry name" value="PYRIDINE_REDOX_1"/>
    <property type="match status" value="1"/>
</dbReference>
<dbReference type="InterPro" id="IPR036188">
    <property type="entry name" value="FAD/NAD-bd_sf"/>
</dbReference>
<dbReference type="InterPro" id="IPR004099">
    <property type="entry name" value="Pyr_nucl-diS_OxRdtase_dimer"/>
</dbReference>
<proteinExistence type="inferred from homology"/>
<dbReference type="PANTHER" id="PTHR42737:SF2">
    <property type="entry name" value="GLUTATHIONE REDUCTASE"/>
    <property type="match status" value="1"/>
</dbReference>
<evidence type="ECO:0000313" key="12">
    <source>
        <dbReference type="Proteomes" id="UP001589795"/>
    </source>
</evidence>
<dbReference type="InterPro" id="IPR016156">
    <property type="entry name" value="FAD/NAD-linked_Rdtase_dimer_sf"/>
</dbReference>
<dbReference type="NCBIfam" id="NF004776">
    <property type="entry name" value="PRK06116.1"/>
    <property type="match status" value="1"/>
</dbReference>
<evidence type="ECO:0000256" key="2">
    <source>
        <dbReference type="ARBA" id="ARBA00007532"/>
    </source>
</evidence>
<dbReference type="InterPro" id="IPR046952">
    <property type="entry name" value="GSHR/TRXR-like"/>
</dbReference>
<protein>
    <submittedName>
        <fullName evidence="11">Glutathione-disulfide reductase</fullName>
        <ecNumber evidence="11">1.8.1.7</ecNumber>
    </submittedName>
</protein>
<evidence type="ECO:0000256" key="1">
    <source>
        <dbReference type="ARBA" id="ARBA00001974"/>
    </source>
</evidence>
<feature type="domain" description="FAD/NAD(P)-binding" evidence="10">
    <location>
        <begin position="5"/>
        <end position="319"/>
    </location>
</feature>
<dbReference type="EC" id="1.8.1.7" evidence="11"/>
<comment type="similarity">
    <text evidence="2 8">Belongs to the class-I pyridine nucleotide-disulfide oxidoreductase family.</text>
</comment>
<dbReference type="GO" id="GO:0004362">
    <property type="term" value="F:glutathione-disulfide reductase (NADPH) activity"/>
    <property type="evidence" value="ECO:0007669"/>
    <property type="project" value="UniProtKB-EC"/>
</dbReference>
<evidence type="ECO:0000259" key="10">
    <source>
        <dbReference type="Pfam" id="PF07992"/>
    </source>
</evidence>
<keyword evidence="3 8" id="KW-0285">Flavoprotein</keyword>
<dbReference type="Proteomes" id="UP001589795">
    <property type="component" value="Unassembled WGS sequence"/>
</dbReference>
<dbReference type="Pfam" id="PF02852">
    <property type="entry name" value="Pyr_redox_dim"/>
    <property type="match status" value="1"/>
</dbReference>
<evidence type="ECO:0000259" key="9">
    <source>
        <dbReference type="Pfam" id="PF02852"/>
    </source>
</evidence>
<evidence type="ECO:0000313" key="11">
    <source>
        <dbReference type="EMBL" id="MFC0202193.1"/>
    </source>
</evidence>
<dbReference type="Gene3D" id="3.50.50.60">
    <property type="entry name" value="FAD/NAD(P)-binding domain"/>
    <property type="match status" value="2"/>
</dbReference>
<feature type="domain" description="Pyridine nucleotide-disulphide oxidoreductase dimerisation" evidence="9">
    <location>
        <begin position="340"/>
        <end position="447"/>
    </location>
</feature>
<dbReference type="EMBL" id="JBHLWQ010000175">
    <property type="protein sequence ID" value="MFC0202193.1"/>
    <property type="molecule type" value="Genomic_DNA"/>
</dbReference>
<evidence type="ECO:0000256" key="4">
    <source>
        <dbReference type="ARBA" id="ARBA00022827"/>
    </source>
</evidence>
<keyword evidence="7 8" id="KW-0676">Redox-active center</keyword>
<dbReference type="PRINTS" id="PR00411">
    <property type="entry name" value="PNDRDTASEI"/>
</dbReference>
<dbReference type="RefSeq" id="WP_265507399.1">
    <property type="nucleotide sequence ID" value="NZ_JAOTBE010000031.1"/>
</dbReference>
<comment type="caution">
    <text evidence="11">The sequence shown here is derived from an EMBL/GenBank/DDBJ whole genome shotgun (WGS) entry which is preliminary data.</text>
</comment>
<dbReference type="SUPFAM" id="SSF51905">
    <property type="entry name" value="FAD/NAD(P)-binding domain"/>
    <property type="match status" value="1"/>
</dbReference>
<evidence type="ECO:0000256" key="3">
    <source>
        <dbReference type="ARBA" id="ARBA00022630"/>
    </source>
</evidence>
<evidence type="ECO:0000256" key="6">
    <source>
        <dbReference type="ARBA" id="ARBA00023157"/>
    </source>
</evidence>
<dbReference type="InterPro" id="IPR023753">
    <property type="entry name" value="FAD/NAD-binding_dom"/>
</dbReference>
<comment type="cofactor">
    <cofactor evidence="1">
        <name>FAD</name>
        <dbReference type="ChEBI" id="CHEBI:57692"/>
    </cofactor>
</comment>
<dbReference type="PRINTS" id="PR00368">
    <property type="entry name" value="FADPNR"/>
</dbReference>
<dbReference type="Pfam" id="PF07992">
    <property type="entry name" value="Pyr_redox_2"/>
    <property type="match status" value="1"/>
</dbReference>
<keyword evidence="5 8" id="KW-0560">Oxidoreductase</keyword>
<dbReference type="InterPro" id="IPR012999">
    <property type="entry name" value="Pyr_OxRdtase_I_AS"/>
</dbReference>